<protein>
    <recommendedName>
        <fullName evidence="4">Methyltransferase type 11 domain-containing protein</fullName>
    </recommendedName>
</protein>
<evidence type="ECO:0000313" key="2">
    <source>
        <dbReference type="EMBL" id="CAK0807431.1"/>
    </source>
</evidence>
<accession>A0ABN9QMT4</accession>
<keyword evidence="1" id="KW-0732">Signal</keyword>
<comment type="caution">
    <text evidence="2">The sequence shown here is derived from an EMBL/GenBank/DDBJ whole genome shotgun (WGS) entry which is preliminary data.</text>
</comment>
<gene>
    <name evidence="2" type="ORF">PCOR1329_LOCUS13316</name>
</gene>
<evidence type="ECO:0000313" key="3">
    <source>
        <dbReference type="Proteomes" id="UP001189429"/>
    </source>
</evidence>
<evidence type="ECO:0000256" key="1">
    <source>
        <dbReference type="SAM" id="SignalP"/>
    </source>
</evidence>
<dbReference type="Gene3D" id="3.40.50.150">
    <property type="entry name" value="Vaccinia Virus protein VP39"/>
    <property type="match status" value="1"/>
</dbReference>
<keyword evidence="3" id="KW-1185">Reference proteome</keyword>
<proteinExistence type="predicted"/>
<feature type="signal peptide" evidence="1">
    <location>
        <begin position="1"/>
        <end position="17"/>
    </location>
</feature>
<dbReference type="EMBL" id="CAUYUJ010003930">
    <property type="protein sequence ID" value="CAK0807431.1"/>
    <property type="molecule type" value="Genomic_DNA"/>
</dbReference>
<feature type="chain" id="PRO_5046726587" description="Methyltransferase type 11 domain-containing protein" evidence="1">
    <location>
        <begin position="18"/>
        <end position="476"/>
    </location>
</feature>
<dbReference type="InterPro" id="IPR029063">
    <property type="entry name" value="SAM-dependent_MTases_sf"/>
</dbReference>
<dbReference type="Proteomes" id="UP001189429">
    <property type="component" value="Unassembled WGS sequence"/>
</dbReference>
<evidence type="ECO:0008006" key="4">
    <source>
        <dbReference type="Google" id="ProtNLM"/>
    </source>
</evidence>
<name>A0ABN9QMT4_9DINO</name>
<sequence>MPSSVARVALLLGLAVALVDENGRYQSGHDITSLAPPEPTEADKSASVDLSKQPIEKLFRLLAYELMKEEERLPDLRLGVRDFQVATELGCQERLVLILQETQNISEEVHWYHLNVTGTAGLYWLLHEYPEEHSWAWLLPASHDKVIRRVSKYLLAMAAVAADDQDSCLSEGFRAVLMNAAVTWKKIHGDYDALLWNGVAFGALGDVTSWREVDEDGQAENGPGGPPPNVSWSENVIFGNMWISSVQKWLEHHAQEVLEALQVEVARMRAGILPGQHKQWSKSEDGVVSSFECMRRQIFGGWQVDKGLLRGLLRHCLRPDYSSALRPSVADFGAGGGGYSQWLNDTGLAEAFAFDAANSIYEITRGAVLEVNLGSAVELWRKFDWVLCLEVAAHVPEPQARALLGNAARHALRGLVVSWAAVGGDGGAAGGLEAPFVSLVEEETGFLLDRGATLVLREGCEFAHIARTVAVFRAPS</sequence>
<organism evidence="2 3">
    <name type="scientific">Prorocentrum cordatum</name>
    <dbReference type="NCBI Taxonomy" id="2364126"/>
    <lineage>
        <taxon>Eukaryota</taxon>
        <taxon>Sar</taxon>
        <taxon>Alveolata</taxon>
        <taxon>Dinophyceae</taxon>
        <taxon>Prorocentrales</taxon>
        <taxon>Prorocentraceae</taxon>
        <taxon>Prorocentrum</taxon>
    </lineage>
</organism>
<dbReference type="SUPFAM" id="SSF53335">
    <property type="entry name" value="S-adenosyl-L-methionine-dependent methyltransferases"/>
    <property type="match status" value="1"/>
</dbReference>
<reference evidence="2" key="1">
    <citation type="submission" date="2023-10" db="EMBL/GenBank/DDBJ databases">
        <authorList>
            <person name="Chen Y."/>
            <person name="Shah S."/>
            <person name="Dougan E. K."/>
            <person name="Thang M."/>
            <person name="Chan C."/>
        </authorList>
    </citation>
    <scope>NUCLEOTIDE SEQUENCE [LARGE SCALE GENOMIC DNA]</scope>
</reference>